<dbReference type="Proteomes" id="UP000028878">
    <property type="component" value="Unassembled WGS sequence"/>
</dbReference>
<reference evidence="3" key="2">
    <citation type="submission" date="2014-11" db="EMBL/GenBank/DDBJ databases">
        <title>Draft genome sequence of Hydrogenophaga intermedia S1.</title>
        <authorList>
            <person name="Gan H.M."/>
            <person name="Chew T.H."/>
            <person name="Stolz A."/>
        </authorList>
    </citation>
    <scope>NUCLEOTIDE SEQUENCE [LARGE SCALE GENOMIC DNA]</scope>
    <source>
        <strain evidence="3">S1</strain>
    </source>
</reference>
<dbReference type="AlphaFoldDB" id="A0A1L1PY38"/>
<protein>
    <submittedName>
        <fullName evidence="2">Putative membrane protein</fullName>
    </submittedName>
</protein>
<evidence type="ECO:0000256" key="1">
    <source>
        <dbReference type="SAM" id="Phobius"/>
    </source>
</evidence>
<dbReference type="Pfam" id="PF10861">
    <property type="entry name" value="DUF2784"/>
    <property type="match status" value="1"/>
</dbReference>
<evidence type="ECO:0000313" key="2">
    <source>
        <dbReference type="EMBL" id="CDN89531.1"/>
    </source>
</evidence>
<feature type="transmembrane region" description="Helical" evidence="1">
    <location>
        <begin position="119"/>
        <end position="140"/>
    </location>
</feature>
<keyword evidence="1" id="KW-0812">Transmembrane</keyword>
<reference evidence="3" key="1">
    <citation type="submission" date="2014-02" db="EMBL/GenBank/DDBJ databases">
        <authorList>
            <person name="Gan H."/>
        </authorList>
    </citation>
    <scope>NUCLEOTIDE SEQUENCE [LARGE SCALE GENOMIC DNA]</scope>
    <source>
        <strain evidence="3">S1</strain>
    </source>
</reference>
<organism evidence="2 3">
    <name type="scientific">Hydrogenophaga intermedia</name>
    <dbReference type="NCBI Taxonomy" id="65786"/>
    <lineage>
        <taxon>Bacteria</taxon>
        <taxon>Pseudomonadati</taxon>
        <taxon>Pseudomonadota</taxon>
        <taxon>Betaproteobacteria</taxon>
        <taxon>Burkholderiales</taxon>
        <taxon>Comamonadaceae</taxon>
        <taxon>Hydrogenophaga</taxon>
    </lineage>
</organism>
<dbReference type="EMBL" id="CCAE010000045">
    <property type="protein sequence ID" value="CDN89531.1"/>
    <property type="molecule type" value="Genomic_DNA"/>
</dbReference>
<keyword evidence="1" id="KW-0472">Membrane</keyword>
<evidence type="ECO:0000313" key="3">
    <source>
        <dbReference type="Proteomes" id="UP000028878"/>
    </source>
</evidence>
<dbReference type="InterPro" id="IPR021218">
    <property type="entry name" value="DUF2784"/>
</dbReference>
<feature type="transmembrane region" description="Helical" evidence="1">
    <location>
        <begin position="59"/>
        <end position="78"/>
    </location>
</feature>
<keyword evidence="3" id="KW-1185">Reference proteome</keyword>
<name>A0A1L1PY38_HYDIT</name>
<sequence length="147" mass="16711">MSSARRDGATHNASMSPDTARWLADALLALHVSVVLFVVGLLPLVLAGGALGWRWVRRFGLRATHLALMLFIAAQAWLGQLCPLTVWEQDLRRIAGQASYRESFIEHWLSRLLYWDAPWWVFVAAYTAFAGLVGLAWWWVRPVRRPN</sequence>
<gene>
    <name evidence="2" type="ORF">BN948_03970</name>
</gene>
<feature type="transmembrane region" description="Helical" evidence="1">
    <location>
        <begin position="26"/>
        <end position="47"/>
    </location>
</feature>
<keyword evidence="1" id="KW-1133">Transmembrane helix</keyword>
<accession>A0A1L1PY38</accession>
<proteinExistence type="predicted"/>